<name>F6XLS2_CIOIN</name>
<dbReference type="Pfam" id="PF12796">
    <property type="entry name" value="Ank_2"/>
    <property type="match status" value="1"/>
</dbReference>
<evidence type="ECO:0000256" key="1">
    <source>
        <dbReference type="PROSITE-ProRule" id="PRU00023"/>
    </source>
</evidence>
<dbReference type="InterPro" id="IPR019749">
    <property type="entry name" value="Band_41_domain"/>
</dbReference>
<organism evidence="3 4">
    <name type="scientific">Ciona intestinalis</name>
    <name type="common">Transparent sea squirt</name>
    <name type="synonym">Ascidia intestinalis</name>
    <dbReference type="NCBI Taxonomy" id="7719"/>
    <lineage>
        <taxon>Eukaryota</taxon>
        <taxon>Metazoa</taxon>
        <taxon>Chordata</taxon>
        <taxon>Tunicata</taxon>
        <taxon>Ascidiacea</taxon>
        <taxon>Phlebobranchia</taxon>
        <taxon>Cionidae</taxon>
        <taxon>Ciona</taxon>
    </lineage>
</organism>
<dbReference type="SMART" id="SM00248">
    <property type="entry name" value="ANK"/>
    <property type="match status" value="3"/>
</dbReference>
<evidence type="ECO:0000313" key="3">
    <source>
        <dbReference type="Ensembl" id="ENSCINP00000026193.2"/>
    </source>
</evidence>
<dbReference type="Pfam" id="PF24522">
    <property type="entry name" value="KRIT1_FRMD8_FERM_C"/>
    <property type="match status" value="1"/>
</dbReference>
<dbReference type="Pfam" id="PF00373">
    <property type="entry name" value="FERM_M"/>
    <property type="match status" value="1"/>
</dbReference>
<dbReference type="InterPro" id="IPR019748">
    <property type="entry name" value="FERM_central"/>
</dbReference>
<dbReference type="GO" id="GO:0005886">
    <property type="term" value="C:plasma membrane"/>
    <property type="evidence" value="ECO:0000318"/>
    <property type="project" value="GO_Central"/>
</dbReference>
<dbReference type="AlphaFoldDB" id="F6XLS2"/>
<protein>
    <recommendedName>
        <fullName evidence="2">FERM domain-containing protein</fullName>
    </recommendedName>
</protein>
<feature type="domain" description="FERM" evidence="2">
    <location>
        <begin position="422"/>
        <end position="745"/>
    </location>
</feature>
<dbReference type="InterPro" id="IPR002110">
    <property type="entry name" value="Ankyrin_rpt"/>
</dbReference>
<dbReference type="Pfam" id="PF16705">
    <property type="entry name" value="NUDIX_5"/>
    <property type="match status" value="1"/>
</dbReference>
<dbReference type="FunCoup" id="F6XLS2">
    <property type="interactions" value="62"/>
</dbReference>
<dbReference type="InterPro" id="IPR051594">
    <property type="entry name" value="KRIT1/FRMD8"/>
</dbReference>
<dbReference type="SUPFAM" id="SSF48403">
    <property type="entry name" value="Ankyrin repeat"/>
    <property type="match status" value="1"/>
</dbReference>
<dbReference type="Gene3D" id="2.30.29.30">
    <property type="entry name" value="Pleckstrin-homology domain (PH domain)/Phosphotyrosine-binding domain (PTB)"/>
    <property type="match status" value="1"/>
</dbReference>
<reference evidence="3" key="3">
    <citation type="submission" date="2025-08" db="UniProtKB">
        <authorList>
            <consortium name="Ensembl"/>
        </authorList>
    </citation>
    <scope>IDENTIFICATION</scope>
</reference>
<dbReference type="PROSITE" id="PS50297">
    <property type="entry name" value="ANK_REP_REGION"/>
    <property type="match status" value="1"/>
</dbReference>
<dbReference type="CDD" id="cd14473">
    <property type="entry name" value="FERM_B-lobe"/>
    <property type="match status" value="1"/>
</dbReference>
<dbReference type="InterPro" id="IPR014352">
    <property type="entry name" value="FERM/acyl-CoA-bd_prot_sf"/>
</dbReference>
<evidence type="ECO:0000259" key="2">
    <source>
        <dbReference type="PROSITE" id="PS50057"/>
    </source>
</evidence>
<dbReference type="SMART" id="SM00295">
    <property type="entry name" value="B41"/>
    <property type="match status" value="1"/>
</dbReference>
<dbReference type="Gene3D" id="1.25.40.20">
    <property type="entry name" value="Ankyrin repeat-containing domain"/>
    <property type="match status" value="1"/>
</dbReference>
<dbReference type="InterPro" id="IPR011993">
    <property type="entry name" value="PH-like_dom_sf"/>
</dbReference>
<dbReference type="PROSITE" id="PS50057">
    <property type="entry name" value="FERM_3"/>
    <property type="match status" value="1"/>
</dbReference>
<dbReference type="InterPro" id="IPR036770">
    <property type="entry name" value="Ankyrin_rpt-contain_sf"/>
</dbReference>
<dbReference type="InterPro" id="IPR043058">
    <property type="entry name" value="NUDIX_sf"/>
</dbReference>
<evidence type="ECO:0000313" key="4">
    <source>
        <dbReference type="Proteomes" id="UP000008144"/>
    </source>
</evidence>
<reference evidence="3" key="4">
    <citation type="submission" date="2025-09" db="UniProtKB">
        <authorList>
            <consortium name="Ensembl"/>
        </authorList>
    </citation>
    <scope>IDENTIFICATION</scope>
</reference>
<dbReference type="SUPFAM" id="SSF47031">
    <property type="entry name" value="Second domain of FERM"/>
    <property type="match status" value="1"/>
</dbReference>
<dbReference type="Gene3D" id="1.20.80.10">
    <property type="match status" value="1"/>
</dbReference>
<dbReference type="GO" id="GO:0045454">
    <property type="term" value="P:cell redox homeostasis"/>
    <property type="evidence" value="ECO:0000318"/>
    <property type="project" value="GO_Central"/>
</dbReference>
<dbReference type="Proteomes" id="UP000008144">
    <property type="component" value="Chromosome 13"/>
</dbReference>
<reference evidence="3" key="2">
    <citation type="journal article" date="2008" name="Genome Biol.">
        <title>Improved genome assembly and evidence-based global gene model set for the chordate Ciona intestinalis: new insight into intron and operon populations.</title>
        <authorList>
            <person name="Satou Y."/>
            <person name="Mineta K."/>
            <person name="Ogasawara M."/>
            <person name="Sasakura Y."/>
            <person name="Shoguchi E."/>
            <person name="Ueno K."/>
            <person name="Yamada L."/>
            <person name="Matsumoto J."/>
            <person name="Wasserscheid J."/>
            <person name="Dewar K."/>
            <person name="Wiley G.B."/>
            <person name="Macmil S.L."/>
            <person name="Roe B.A."/>
            <person name="Zeller R.W."/>
            <person name="Hastings K.E."/>
            <person name="Lemaire P."/>
            <person name="Lindquist E."/>
            <person name="Endo T."/>
            <person name="Hotta K."/>
            <person name="Inaba K."/>
        </authorList>
    </citation>
    <scope>NUCLEOTIDE SEQUENCE [LARGE SCALE GENOMIC DNA]</scope>
    <source>
        <strain evidence="3">wild type</strain>
    </source>
</reference>
<dbReference type="InterPro" id="IPR000299">
    <property type="entry name" value="FERM_domain"/>
</dbReference>
<dbReference type="STRING" id="7719.ENSCINP00000026193"/>
<proteinExistence type="predicted"/>
<dbReference type="GO" id="GO:0016525">
    <property type="term" value="P:negative regulation of angiogenesis"/>
    <property type="evidence" value="ECO:0000318"/>
    <property type="project" value="GO_Central"/>
</dbReference>
<dbReference type="PANTHER" id="PTHR13283:SF11">
    <property type="entry name" value="KREV INTERACTION TRAPPED PROTEIN 1"/>
    <property type="match status" value="1"/>
</dbReference>
<dbReference type="InterPro" id="IPR057096">
    <property type="entry name" value="KRIT1_FRMD8_FERM_C"/>
</dbReference>
<keyword evidence="4" id="KW-1185">Reference proteome</keyword>
<dbReference type="HOGENOM" id="CLU_022188_0_0_1"/>
<sequence>MLYIAIVRPAQSITPKHSIKSLKSTKDVELFIQEAPGFGKNDSDERKRLPSVKPRLSYHASKQAIIDHVFQVTKSASPSNTGIKAKRVIHAKDLKLQVNGTPENAILYVVPTLIRGPTTPYPFQSSSEPNAPCGFHTLHQVTHEVNGQGDKYNEVVKPLVDALERWMKRQMSRPTSLQALFRPTALDRIHENITNPAYAAEPNRDWLLLENKLTPEQAMAKMKETNKTDHVVHNPLYGIHVYLYNKVDMLVTNPYYGQAIPDYSKIKIPDREQWFKGEDNKEESRELSWVEEFPLHRAAADGDLPTLRYLLKVEGSKVNIWDHDGWPAIHYACWYGRVDAVKILLDEGGCDPNITNRNETSLLHLAAGCGCHNIIRILVDHPFIDRHLLDKQQRTPIECAEQIKSKDWNKCVQLLKELSHKPYRRITVHKMDGSEKTLDLRRGGNATVNDLIESLRLSNESKLYFSLWVTSKSLHLQLKPDHSPLIQMQKWPELLCQLSGVKRKSAEAENPRIVLKRDVNLLPNVEEEVSDIYSTRLLYEEARAQVLRGLYPSLDQVAIAMAAVVMRIIHGPYDHKKHKPSFMDDTILRQILPGCKLHNRTLNWPQKILQEFKELSEQGPGEASQLHLLYLRYCWTQISTYGSAFFTGYAYATRKHGNDTHQRIVAMYIGVNHRGIHFIKVENKALLVSVSYLSLSWKLNEAERLFQIRTGDDKINMIIHTPQAALICHLMSKLRSSCIPGLKGS</sequence>
<dbReference type="EMBL" id="EAAA01001133">
    <property type="status" value="NOT_ANNOTATED_CDS"/>
    <property type="molecule type" value="Genomic_DNA"/>
</dbReference>
<dbReference type="InterPro" id="IPR035963">
    <property type="entry name" value="FERM_2"/>
</dbReference>
<dbReference type="Ensembl" id="ENSCINT00000026439.2">
    <property type="protein sequence ID" value="ENSCINP00000026193.2"/>
    <property type="gene ID" value="ENSCING00000014494.2"/>
</dbReference>
<dbReference type="InParanoid" id="F6XLS2"/>
<reference evidence="4" key="1">
    <citation type="journal article" date="2002" name="Science">
        <title>The draft genome of Ciona intestinalis: insights into chordate and vertebrate origins.</title>
        <authorList>
            <person name="Dehal P."/>
            <person name="Satou Y."/>
            <person name="Campbell R.K."/>
            <person name="Chapman J."/>
            <person name="Degnan B."/>
            <person name="De Tomaso A."/>
            <person name="Davidson B."/>
            <person name="Di Gregorio A."/>
            <person name="Gelpke M."/>
            <person name="Goodstein D.M."/>
            <person name="Harafuji N."/>
            <person name="Hastings K.E."/>
            <person name="Ho I."/>
            <person name="Hotta K."/>
            <person name="Huang W."/>
            <person name="Kawashima T."/>
            <person name="Lemaire P."/>
            <person name="Martinez D."/>
            <person name="Meinertzhagen I.A."/>
            <person name="Necula S."/>
            <person name="Nonaka M."/>
            <person name="Putnam N."/>
            <person name="Rash S."/>
            <person name="Saiga H."/>
            <person name="Satake M."/>
            <person name="Terry A."/>
            <person name="Yamada L."/>
            <person name="Wang H.G."/>
            <person name="Awazu S."/>
            <person name="Azumi K."/>
            <person name="Boore J."/>
            <person name="Branno M."/>
            <person name="Chin-Bow S."/>
            <person name="DeSantis R."/>
            <person name="Doyle S."/>
            <person name="Francino P."/>
            <person name="Keys D.N."/>
            <person name="Haga S."/>
            <person name="Hayashi H."/>
            <person name="Hino K."/>
            <person name="Imai K.S."/>
            <person name="Inaba K."/>
            <person name="Kano S."/>
            <person name="Kobayashi K."/>
            <person name="Kobayashi M."/>
            <person name="Lee B.I."/>
            <person name="Makabe K.W."/>
            <person name="Manohar C."/>
            <person name="Matassi G."/>
            <person name="Medina M."/>
            <person name="Mochizuki Y."/>
            <person name="Mount S."/>
            <person name="Morishita T."/>
            <person name="Miura S."/>
            <person name="Nakayama A."/>
            <person name="Nishizaka S."/>
            <person name="Nomoto H."/>
            <person name="Ohta F."/>
            <person name="Oishi K."/>
            <person name="Rigoutsos I."/>
            <person name="Sano M."/>
            <person name="Sasaki A."/>
            <person name="Sasakura Y."/>
            <person name="Shoguchi E."/>
            <person name="Shin-i T."/>
            <person name="Spagnuolo A."/>
            <person name="Stainier D."/>
            <person name="Suzuki M.M."/>
            <person name="Tassy O."/>
            <person name="Takatori N."/>
            <person name="Tokuoka M."/>
            <person name="Yagi K."/>
            <person name="Yoshizaki F."/>
            <person name="Wada S."/>
            <person name="Zhang C."/>
            <person name="Hyatt P.D."/>
            <person name="Larimer F."/>
            <person name="Detter C."/>
            <person name="Doggett N."/>
            <person name="Glavina T."/>
            <person name="Hawkins T."/>
            <person name="Richardson P."/>
            <person name="Lucas S."/>
            <person name="Kohara Y."/>
            <person name="Levine M."/>
            <person name="Satoh N."/>
            <person name="Rokhsar D.S."/>
        </authorList>
    </citation>
    <scope>NUCLEOTIDE SEQUENCE [LARGE SCALE GENOMIC DNA]</scope>
</reference>
<dbReference type="PANTHER" id="PTHR13283">
    <property type="entry name" value="KREV INTERACTION TRAPPED 1-RELATED"/>
    <property type="match status" value="1"/>
</dbReference>
<keyword evidence="1" id="KW-0040">ANK repeat</keyword>
<dbReference type="PROSITE" id="PS50088">
    <property type="entry name" value="ANK_REPEAT"/>
    <property type="match status" value="1"/>
</dbReference>
<accession>F6XLS2</accession>
<dbReference type="OMA" id="WHGKVES"/>
<dbReference type="GO" id="GO:2000114">
    <property type="term" value="P:regulation of establishment of cell polarity"/>
    <property type="evidence" value="ECO:0000318"/>
    <property type="project" value="GO_Central"/>
</dbReference>
<dbReference type="InterPro" id="IPR032022">
    <property type="entry name" value="NUDIX"/>
</dbReference>
<dbReference type="GeneTree" id="ENSGT00530000063721"/>
<dbReference type="CDD" id="cd01765">
    <property type="entry name" value="FERM_F0_F1"/>
    <property type="match status" value="1"/>
</dbReference>
<feature type="repeat" description="ANK" evidence="1">
    <location>
        <begin position="324"/>
        <end position="348"/>
    </location>
</feature>
<dbReference type="Gene3D" id="3.30.70.2240">
    <property type="entry name" value="KRIT, N-terminal Nudix domain, NPxY motif-rich region"/>
    <property type="match status" value="1"/>
</dbReference>
<dbReference type="Gene3D" id="3.10.20.90">
    <property type="entry name" value="Phosphatidylinositol 3-kinase Catalytic Subunit, Chain A, domain 1"/>
    <property type="match status" value="1"/>
</dbReference>